<keyword evidence="3" id="KW-0067">ATP-binding</keyword>
<name>A0A2G9YWK9_9BACT</name>
<dbReference type="CDD" id="cd01129">
    <property type="entry name" value="PulE-GspE-like"/>
    <property type="match status" value="1"/>
</dbReference>
<evidence type="ECO:0000259" key="4">
    <source>
        <dbReference type="PROSITE" id="PS00662"/>
    </source>
</evidence>
<accession>A0A2G9YWK9</accession>
<evidence type="ECO:0000313" key="6">
    <source>
        <dbReference type="Proteomes" id="UP000230273"/>
    </source>
</evidence>
<feature type="domain" description="Bacterial type II secretion system protein E" evidence="4">
    <location>
        <begin position="243"/>
        <end position="257"/>
    </location>
</feature>
<dbReference type="Pfam" id="PF00437">
    <property type="entry name" value="T2SSE"/>
    <property type="match status" value="1"/>
</dbReference>
<dbReference type="SUPFAM" id="SSF52540">
    <property type="entry name" value="P-loop containing nucleoside triphosphate hydrolases"/>
    <property type="match status" value="1"/>
</dbReference>
<sequence length="435" mass="47755">MAENTKKEVEGVEISPQKSSEIEKKVKNIIGLKEEIKQSALKNVSDLLEVILGGAITLDSSDVHIEAEEQQAKIRVRNDGILQDVTTLSREVYEKALSRIKLIAGIKLNITDRPQDGRFSVFANKSAIEIRVSTLPSEYGESVVLRILNPKSLINLDALGLRTDLLSLFKKEIKKPNGMIMVTGPTGSGKTTTLYAFLKQIHKPEIKIITIEDPIEYHLEGISQTQVNPAKGYDFASGLQSIMRQDPDVILVGEIRDSKTCQIALQAALTGHLVFSTLHTNDAAGTLARLISLEGDLANIGPAINLAIAQRLVRKICPRCAEKTAPSNEDLTKIKKALKGMPKGVKTPKITSKIKLPRAKGCAYCNSTGYRGRIGIFEAILIDDDMERFVLKNPSIAAFKDEAIKRGMTTIYQDGIIRVLEGTTTIEEVERVTGE</sequence>
<keyword evidence="2" id="KW-0547">Nucleotide-binding</keyword>
<dbReference type="PANTHER" id="PTHR30258:SF1">
    <property type="entry name" value="PROTEIN TRANSPORT PROTEIN HOFB HOMOLOG"/>
    <property type="match status" value="1"/>
</dbReference>
<dbReference type="Proteomes" id="UP000230273">
    <property type="component" value="Unassembled WGS sequence"/>
</dbReference>
<evidence type="ECO:0000256" key="2">
    <source>
        <dbReference type="ARBA" id="ARBA00022741"/>
    </source>
</evidence>
<dbReference type="AlphaFoldDB" id="A0A2G9YWK9"/>
<dbReference type="Gene3D" id="3.40.50.300">
    <property type="entry name" value="P-loop containing nucleotide triphosphate hydrolases"/>
    <property type="match status" value="1"/>
</dbReference>
<protein>
    <recommendedName>
        <fullName evidence="4">Bacterial type II secretion system protein E domain-containing protein</fullName>
    </recommendedName>
</protein>
<dbReference type="PANTHER" id="PTHR30258">
    <property type="entry name" value="TYPE II SECRETION SYSTEM PROTEIN GSPE-RELATED"/>
    <property type="match status" value="1"/>
</dbReference>
<evidence type="ECO:0000256" key="3">
    <source>
        <dbReference type="ARBA" id="ARBA00022840"/>
    </source>
</evidence>
<organism evidence="5 6">
    <name type="scientific">Candidatus Nealsonbacteria bacterium CG23_combo_of_CG06-09_8_20_14_all_38_19</name>
    <dbReference type="NCBI Taxonomy" id="1974721"/>
    <lineage>
        <taxon>Bacteria</taxon>
        <taxon>Candidatus Nealsoniibacteriota</taxon>
    </lineage>
</organism>
<dbReference type="SMART" id="SM00382">
    <property type="entry name" value="AAA"/>
    <property type="match status" value="1"/>
</dbReference>
<comment type="caution">
    <text evidence="5">The sequence shown here is derived from an EMBL/GenBank/DDBJ whole genome shotgun (WGS) entry which is preliminary data.</text>
</comment>
<comment type="similarity">
    <text evidence="1">Belongs to the GSP E family.</text>
</comment>
<dbReference type="PROSITE" id="PS00662">
    <property type="entry name" value="T2SP_E"/>
    <property type="match status" value="1"/>
</dbReference>
<dbReference type="InterPro" id="IPR027417">
    <property type="entry name" value="P-loop_NTPase"/>
</dbReference>
<reference evidence="5 6" key="1">
    <citation type="submission" date="2017-09" db="EMBL/GenBank/DDBJ databases">
        <title>Depth-based differentiation of microbial function through sediment-hosted aquifers and enrichment of novel symbionts in the deep terrestrial subsurface.</title>
        <authorList>
            <person name="Probst A.J."/>
            <person name="Ladd B."/>
            <person name="Jarett J.K."/>
            <person name="Geller-Mcgrath D.E."/>
            <person name="Sieber C.M."/>
            <person name="Emerson J.B."/>
            <person name="Anantharaman K."/>
            <person name="Thomas B.C."/>
            <person name="Malmstrom R."/>
            <person name="Stieglmeier M."/>
            <person name="Klingl A."/>
            <person name="Woyke T."/>
            <person name="Ryan C.M."/>
            <person name="Banfield J.F."/>
        </authorList>
    </citation>
    <scope>NUCLEOTIDE SEQUENCE [LARGE SCALE GENOMIC DNA]</scope>
    <source>
        <strain evidence="5">CG23_combo_of_CG06-09_8_20_14_all_38_19</strain>
    </source>
</reference>
<dbReference type="InterPro" id="IPR003593">
    <property type="entry name" value="AAA+_ATPase"/>
</dbReference>
<gene>
    <name evidence="5" type="ORF">COX36_02430</name>
</gene>
<dbReference type="Gene3D" id="3.30.450.90">
    <property type="match status" value="1"/>
</dbReference>
<dbReference type="GO" id="GO:0005524">
    <property type="term" value="F:ATP binding"/>
    <property type="evidence" value="ECO:0007669"/>
    <property type="project" value="UniProtKB-KW"/>
</dbReference>
<evidence type="ECO:0000256" key="1">
    <source>
        <dbReference type="ARBA" id="ARBA00006611"/>
    </source>
</evidence>
<dbReference type="GO" id="GO:0016887">
    <property type="term" value="F:ATP hydrolysis activity"/>
    <property type="evidence" value="ECO:0007669"/>
    <property type="project" value="TreeGrafter"/>
</dbReference>
<dbReference type="GO" id="GO:0005886">
    <property type="term" value="C:plasma membrane"/>
    <property type="evidence" value="ECO:0007669"/>
    <property type="project" value="TreeGrafter"/>
</dbReference>
<dbReference type="EMBL" id="PCRP01000038">
    <property type="protein sequence ID" value="PIP23600.1"/>
    <property type="molecule type" value="Genomic_DNA"/>
</dbReference>
<evidence type="ECO:0000313" key="5">
    <source>
        <dbReference type="EMBL" id="PIP23600.1"/>
    </source>
</evidence>
<dbReference type="InterPro" id="IPR001482">
    <property type="entry name" value="T2SS/T4SS_dom"/>
</dbReference>
<proteinExistence type="inferred from homology"/>